<dbReference type="EMBL" id="JAHKNI010000006">
    <property type="protein sequence ID" value="MBU3063580.1"/>
    <property type="molecule type" value="Genomic_DNA"/>
</dbReference>
<dbReference type="Proteomes" id="UP000733379">
    <property type="component" value="Unassembled WGS sequence"/>
</dbReference>
<gene>
    <name evidence="1" type="ORF">KO481_18845</name>
</gene>
<comment type="caution">
    <text evidence="1">The sequence shown here is derived from an EMBL/GenBank/DDBJ whole genome shotgun (WGS) entry which is preliminary data.</text>
</comment>
<reference evidence="1 2" key="1">
    <citation type="submission" date="2021-06" db="EMBL/GenBank/DDBJ databases">
        <title>Actinomycetes sequencing.</title>
        <authorList>
            <person name="Shan Q."/>
        </authorList>
    </citation>
    <scope>NUCLEOTIDE SEQUENCE [LARGE SCALE GENOMIC DNA]</scope>
    <source>
        <strain evidence="1 2">NEAU-G5</strain>
    </source>
</reference>
<organism evidence="1 2">
    <name type="scientific">Nocardia albiluteola</name>
    <dbReference type="NCBI Taxonomy" id="2842303"/>
    <lineage>
        <taxon>Bacteria</taxon>
        <taxon>Bacillati</taxon>
        <taxon>Actinomycetota</taxon>
        <taxon>Actinomycetes</taxon>
        <taxon>Mycobacteriales</taxon>
        <taxon>Nocardiaceae</taxon>
        <taxon>Nocardia</taxon>
    </lineage>
</organism>
<evidence type="ECO:0008006" key="3">
    <source>
        <dbReference type="Google" id="ProtNLM"/>
    </source>
</evidence>
<protein>
    <recommendedName>
        <fullName evidence="3">Alpha/beta hydrolase</fullName>
    </recommendedName>
</protein>
<proteinExistence type="predicted"/>
<name>A0ABS6B2P1_9NOCA</name>
<dbReference type="RefSeq" id="WP_215918505.1">
    <property type="nucleotide sequence ID" value="NZ_JAHKNI010000006.1"/>
</dbReference>
<accession>A0ABS6B2P1</accession>
<evidence type="ECO:0000313" key="1">
    <source>
        <dbReference type="EMBL" id="MBU3063580.1"/>
    </source>
</evidence>
<evidence type="ECO:0000313" key="2">
    <source>
        <dbReference type="Proteomes" id="UP000733379"/>
    </source>
</evidence>
<keyword evidence="2" id="KW-1185">Reference proteome</keyword>
<sequence length="219" mass="23472">MAVKSKPSQEWTLDSGGTAWAYLFSGPQVIAPIILVAERGRDAAALEAFADTVNGPNYPFGTKLAERGRDAILVSYGPVADWDTAAGAVRSAVLETKRRRSNDKPAVLGGVGRAALVARYVLADLEYEGVHHGVGAYFSLDSTIPTPAEQTALNDVGFMPRLPRSLKITTDSTIDVEGLTAQDDPGLSMFDESLYASTPPADSSWMTEEAGWWLLDQLP</sequence>